<evidence type="ECO:0000313" key="11">
    <source>
        <dbReference type="EMBL" id="RHM17673.1"/>
    </source>
</evidence>
<feature type="domain" description="Phosphoribosyltransferase" evidence="3">
    <location>
        <begin position="17"/>
        <end position="108"/>
    </location>
</feature>
<reference evidence="5" key="2">
    <citation type="submission" date="2016-01" db="EMBL/GenBank/DDBJ databases">
        <authorList>
            <person name="McClelland M."/>
            <person name="Jain A."/>
            <person name="Saraogi P."/>
            <person name="Mendelson R."/>
            <person name="Westerman R."/>
            <person name="SanMiguel P."/>
            <person name="Csonka L."/>
        </authorList>
    </citation>
    <scope>NUCLEOTIDE SEQUENCE</scope>
    <source>
        <strain evidence="5">CL09T03C01</strain>
    </source>
</reference>
<dbReference type="Proteomes" id="UP000283310">
    <property type="component" value="Unassembled WGS sequence"/>
</dbReference>
<evidence type="ECO:0000313" key="12">
    <source>
        <dbReference type="Proteomes" id="UP000056419"/>
    </source>
</evidence>
<dbReference type="Proteomes" id="UP000467334">
    <property type="component" value="Unassembled WGS sequence"/>
</dbReference>
<evidence type="ECO:0000313" key="13">
    <source>
        <dbReference type="Proteomes" id="UP000261223"/>
    </source>
</evidence>
<reference evidence="13 14" key="3">
    <citation type="submission" date="2018-08" db="EMBL/GenBank/DDBJ databases">
        <title>A genome reference for cultivated species of the human gut microbiota.</title>
        <authorList>
            <person name="Zou Y."/>
            <person name="Xue W."/>
            <person name="Luo G."/>
        </authorList>
    </citation>
    <scope>NUCLEOTIDE SEQUENCE [LARGE SCALE GENOMIC DNA]</scope>
    <source>
        <strain evidence="8 17">AF05-4</strain>
        <strain evidence="7 14">AF26-20BH</strain>
        <strain evidence="11 16">AF35-20</strain>
        <strain evidence="10 15">AM25-16</strain>
        <strain evidence="9 18">AM36-9BH</strain>
        <strain evidence="6 13">TF03-6</strain>
    </source>
</reference>
<dbReference type="EMBL" id="QSHQ01000055">
    <property type="protein sequence ID" value="RHC24905.1"/>
    <property type="molecule type" value="Genomic_DNA"/>
</dbReference>
<evidence type="ECO:0000313" key="4">
    <source>
        <dbReference type="EMBL" id="KAB5314291.1"/>
    </source>
</evidence>
<dbReference type="SUPFAM" id="SSF53271">
    <property type="entry name" value="PRTase-like"/>
    <property type="match status" value="1"/>
</dbReference>
<name>A0A120A3X8_BACSE</name>
<dbReference type="EMBL" id="QRHJ01000007">
    <property type="protein sequence ID" value="RHF77267.1"/>
    <property type="molecule type" value="Genomic_DNA"/>
</dbReference>
<evidence type="ECO:0000313" key="6">
    <source>
        <dbReference type="EMBL" id="RGM10327.1"/>
    </source>
</evidence>
<dbReference type="EMBL" id="LRGC01000001">
    <property type="protein sequence ID" value="KWR57519.1"/>
    <property type="molecule type" value="Genomic_DNA"/>
</dbReference>
<dbReference type="Proteomes" id="UP000284604">
    <property type="component" value="Unassembled WGS sequence"/>
</dbReference>
<dbReference type="EMBL" id="QRPN01000010">
    <property type="protein sequence ID" value="RHM17673.1"/>
    <property type="molecule type" value="Genomic_DNA"/>
</dbReference>
<dbReference type="CDD" id="cd06223">
    <property type="entry name" value="PRTases_typeI"/>
    <property type="match status" value="1"/>
</dbReference>
<dbReference type="InterPro" id="IPR000836">
    <property type="entry name" value="PRTase_dom"/>
</dbReference>
<dbReference type="Proteomes" id="UP000283762">
    <property type="component" value="Unassembled WGS sequence"/>
</dbReference>
<accession>A0A120A3X8</accession>
<dbReference type="Proteomes" id="UP000261223">
    <property type="component" value="Unassembled WGS sequence"/>
</dbReference>
<dbReference type="Proteomes" id="UP000056419">
    <property type="component" value="Unassembled WGS sequence"/>
</dbReference>
<dbReference type="Gene3D" id="3.40.50.2020">
    <property type="match status" value="1"/>
</dbReference>
<gene>
    <name evidence="5" type="ORF">AA415_00053</name>
    <name evidence="10" type="ORF">DW668_03920</name>
    <name evidence="9" type="ORF">DW853_16495</name>
    <name evidence="8" type="ORF">DWV41_13040</name>
    <name evidence="7" type="ORF">DWY65_08380</name>
    <name evidence="11" type="ORF">DWZ78_10875</name>
    <name evidence="6" type="ORF">DXC34_15380</name>
    <name evidence="4" type="ORF">F9958_08615</name>
</gene>
<dbReference type="AlphaFoldDB" id="A0A120A3X8"/>
<keyword evidence="2 5" id="KW-0808">Transferase</keyword>
<dbReference type="PANTHER" id="PTHR43363:SF1">
    <property type="entry name" value="HYPOXANTHINE-GUANINE PHOSPHORIBOSYLTRANSFERASE"/>
    <property type="match status" value="1"/>
</dbReference>
<evidence type="ECO:0000313" key="14">
    <source>
        <dbReference type="Proteomes" id="UP000283310"/>
    </source>
</evidence>
<dbReference type="Proteomes" id="UP000284777">
    <property type="component" value="Unassembled WGS sequence"/>
</dbReference>
<evidence type="ECO:0000256" key="1">
    <source>
        <dbReference type="ARBA" id="ARBA00022676"/>
    </source>
</evidence>
<dbReference type="EMBL" id="QSSV01000024">
    <property type="protein sequence ID" value="RGM10327.1"/>
    <property type="molecule type" value="Genomic_DNA"/>
</dbReference>
<evidence type="ECO:0000313" key="19">
    <source>
        <dbReference type="Proteomes" id="UP000467334"/>
    </source>
</evidence>
<comment type="caution">
    <text evidence="5">The sequence shown here is derived from an EMBL/GenBank/DDBJ whole genome shotgun (WGS) entry which is preliminary data.</text>
</comment>
<dbReference type="EMBL" id="QSBD01000022">
    <property type="protein sequence ID" value="RGW95640.1"/>
    <property type="molecule type" value="Genomic_DNA"/>
</dbReference>
<dbReference type="GO" id="GO:0016757">
    <property type="term" value="F:glycosyltransferase activity"/>
    <property type="evidence" value="ECO:0007669"/>
    <property type="project" value="UniProtKB-KW"/>
</dbReference>
<evidence type="ECO:0000313" key="8">
    <source>
        <dbReference type="EMBL" id="RGW95640.1"/>
    </source>
</evidence>
<evidence type="ECO:0000313" key="16">
    <source>
        <dbReference type="Proteomes" id="UP000284604"/>
    </source>
</evidence>
<dbReference type="Proteomes" id="UP000285305">
    <property type="component" value="Unassembled WGS sequence"/>
</dbReference>
<dbReference type="InterPro" id="IPR029057">
    <property type="entry name" value="PRTase-like"/>
</dbReference>
<dbReference type="STRING" id="46506.AA415_00053"/>
<evidence type="ECO:0000259" key="3">
    <source>
        <dbReference type="Pfam" id="PF00156"/>
    </source>
</evidence>
<dbReference type="EMBL" id="WCLE01000015">
    <property type="protein sequence ID" value="KAB5314291.1"/>
    <property type="molecule type" value="Genomic_DNA"/>
</dbReference>
<sequence>MAKTMEEVLERFRTIEFHDDFDMIVAIANGGIVPAGIINQRLQKEVHLLRINLRDEYQHPKYDAPQLLAPVDFNFRGKSILLVDDRIKTGATIKLARELLKEARSIKTFAVNGTADYALFDETCFKFPWIL</sequence>
<evidence type="ECO:0000313" key="7">
    <source>
        <dbReference type="EMBL" id="RGR13910.1"/>
    </source>
</evidence>
<dbReference type="Pfam" id="PF00156">
    <property type="entry name" value="Pribosyltran"/>
    <property type="match status" value="1"/>
</dbReference>
<keyword evidence="12" id="KW-1185">Reference proteome</keyword>
<dbReference type="GeneID" id="31796779"/>
<keyword evidence="1 5" id="KW-0328">Glycosyltransferase</keyword>
<dbReference type="PATRIC" id="fig|46506.5.peg.58"/>
<evidence type="ECO:0000313" key="18">
    <source>
        <dbReference type="Proteomes" id="UP000285305"/>
    </source>
</evidence>
<evidence type="ECO:0000313" key="17">
    <source>
        <dbReference type="Proteomes" id="UP000284777"/>
    </source>
</evidence>
<proteinExistence type="predicted"/>
<reference evidence="4 19" key="4">
    <citation type="journal article" date="2019" name="Nat. Med.">
        <title>A library of human gut bacterial isolates paired with longitudinal multiomics data enables mechanistic microbiome research.</title>
        <authorList>
            <person name="Poyet M."/>
            <person name="Groussin M."/>
            <person name="Gibbons S.M."/>
            <person name="Avila-Pacheco J."/>
            <person name="Jiang X."/>
            <person name="Kearney S.M."/>
            <person name="Perrotta A.R."/>
            <person name="Berdy B."/>
            <person name="Zhao S."/>
            <person name="Lieberman T.D."/>
            <person name="Swanson P.K."/>
            <person name="Smith M."/>
            <person name="Roesemann S."/>
            <person name="Alexander J.E."/>
            <person name="Rich S.A."/>
            <person name="Livny J."/>
            <person name="Vlamakis H."/>
            <person name="Clish C."/>
            <person name="Bullock K."/>
            <person name="Deik A."/>
            <person name="Scott J."/>
            <person name="Pierce K.A."/>
            <person name="Xavier R.J."/>
            <person name="Alm E.J."/>
        </authorList>
    </citation>
    <scope>NUCLEOTIDE SEQUENCE [LARGE SCALE GENOMIC DNA]</scope>
    <source>
        <strain evidence="4 19">BIOML-A6</strain>
    </source>
</reference>
<evidence type="ECO:0000313" key="5">
    <source>
        <dbReference type="EMBL" id="KWR57519.1"/>
    </source>
</evidence>
<evidence type="ECO:0000313" key="9">
    <source>
        <dbReference type="EMBL" id="RHC24905.1"/>
    </source>
</evidence>
<evidence type="ECO:0000313" key="15">
    <source>
        <dbReference type="Proteomes" id="UP000283762"/>
    </source>
</evidence>
<protein>
    <submittedName>
        <fullName evidence="4 5">Phosphoribosyltransferase</fullName>
    </submittedName>
</protein>
<dbReference type="RefSeq" id="WP_005654052.1">
    <property type="nucleotide sequence ID" value="NZ_BAABYC010000001.1"/>
</dbReference>
<evidence type="ECO:0000313" key="10">
    <source>
        <dbReference type="EMBL" id="RHF77267.1"/>
    </source>
</evidence>
<organism evidence="5 12">
    <name type="scientific">Bacteroides stercoris</name>
    <dbReference type="NCBI Taxonomy" id="46506"/>
    <lineage>
        <taxon>Bacteria</taxon>
        <taxon>Pseudomonadati</taxon>
        <taxon>Bacteroidota</taxon>
        <taxon>Bacteroidia</taxon>
        <taxon>Bacteroidales</taxon>
        <taxon>Bacteroidaceae</taxon>
        <taxon>Bacteroides</taxon>
    </lineage>
</organism>
<reference evidence="5 12" key="1">
    <citation type="journal article" date="2016" name="BMC Genomics">
        <title>Type VI secretion systems of human gut Bacteroidales segregate into three genetic architectures, two of which are contained on mobile genetic elements.</title>
        <authorList>
            <person name="Coyne M.J."/>
            <person name="Roelofs K.G."/>
            <person name="Comstock L.E."/>
        </authorList>
    </citation>
    <scope>NUCLEOTIDE SEQUENCE [LARGE SCALE GENOMIC DNA]</scope>
    <source>
        <strain evidence="5 12">CL09T03C01</strain>
    </source>
</reference>
<dbReference type="EMBL" id="QRTW01000012">
    <property type="protein sequence ID" value="RGR13910.1"/>
    <property type="molecule type" value="Genomic_DNA"/>
</dbReference>
<evidence type="ECO:0000256" key="2">
    <source>
        <dbReference type="ARBA" id="ARBA00022679"/>
    </source>
</evidence>
<dbReference type="PANTHER" id="PTHR43363">
    <property type="entry name" value="HYPOXANTHINE PHOSPHORIBOSYLTRANSFERASE"/>
    <property type="match status" value="1"/>
</dbReference>